<organism evidence="2 3">
    <name type="scientific">Candidatus Kuenenbacteria bacterium RIFCSPLOWO2_02_FULL_42_16</name>
    <dbReference type="NCBI Taxonomy" id="1798564"/>
    <lineage>
        <taxon>Bacteria</taxon>
        <taxon>Candidatus Kueneniibacteriota</taxon>
    </lineage>
</organism>
<feature type="compositionally biased region" description="Polar residues" evidence="1">
    <location>
        <begin position="143"/>
        <end position="157"/>
    </location>
</feature>
<dbReference type="AlphaFoldDB" id="A0A1F6FY04"/>
<evidence type="ECO:0000313" key="2">
    <source>
        <dbReference type="EMBL" id="OGG90740.1"/>
    </source>
</evidence>
<proteinExistence type="predicted"/>
<evidence type="ECO:0000313" key="3">
    <source>
        <dbReference type="Proteomes" id="UP000177998"/>
    </source>
</evidence>
<name>A0A1F6FY04_9BACT</name>
<dbReference type="Gene3D" id="1.10.10.10">
    <property type="entry name" value="Winged helix-like DNA-binding domain superfamily/Winged helix DNA-binding domain"/>
    <property type="match status" value="1"/>
</dbReference>
<dbReference type="InterPro" id="IPR036388">
    <property type="entry name" value="WH-like_DNA-bd_sf"/>
</dbReference>
<feature type="compositionally biased region" description="Low complexity" evidence="1">
    <location>
        <begin position="58"/>
        <end position="69"/>
    </location>
</feature>
<dbReference type="EMBL" id="MFMZ01000034">
    <property type="protein sequence ID" value="OGG90740.1"/>
    <property type="molecule type" value="Genomic_DNA"/>
</dbReference>
<feature type="compositionally biased region" description="Low complexity" evidence="1">
    <location>
        <begin position="88"/>
        <end position="111"/>
    </location>
</feature>
<comment type="caution">
    <text evidence="2">The sequence shown here is derived from an EMBL/GenBank/DDBJ whole genome shotgun (WGS) entry which is preliminary data.</text>
</comment>
<reference evidence="2 3" key="1">
    <citation type="journal article" date="2016" name="Nat. Commun.">
        <title>Thousands of microbial genomes shed light on interconnected biogeochemical processes in an aquifer system.</title>
        <authorList>
            <person name="Anantharaman K."/>
            <person name="Brown C.T."/>
            <person name="Hug L.A."/>
            <person name="Sharon I."/>
            <person name="Castelle C.J."/>
            <person name="Probst A.J."/>
            <person name="Thomas B.C."/>
            <person name="Singh A."/>
            <person name="Wilkins M.J."/>
            <person name="Karaoz U."/>
            <person name="Brodie E.L."/>
            <person name="Williams K.H."/>
            <person name="Hubbard S.S."/>
            <person name="Banfield J.F."/>
        </authorList>
    </citation>
    <scope>NUCLEOTIDE SEQUENCE [LARGE SCALE GENOMIC DNA]</scope>
</reference>
<gene>
    <name evidence="2" type="ORF">A3H55_00970</name>
</gene>
<dbReference type="SUPFAM" id="SSF46785">
    <property type="entry name" value="Winged helix' DNA-binding domain"/>
    <property type="match status" value="1"/>
</dbReference>
<dbReference type="InterPro" id="IPR036390">
    <property type="entry name" value="WH_DNA-bd_sf"/>
</dbReference>
<feature type="compositionally biased region" description="Polar residues" evidence="1">
    <location>
        <begin position="1"/>
        <end position="18"/>
    </location>
</feature>
<feature type="region of interest" description="Disordered" evidence="1">
    <location>
        <begin position="1"/>
        <end position="157"/>
    </location>
</feature>
<sequence>MSELDNLTTKQPVPQTMPNEPIPPKETPAVLPAEPASVPVPETLPLKPVSEVTPVLETPTTGAAPTTPALFSRDEATPPQGGGENSIAPATPATPSSPEAPAPATLLPAAPVSEIQPSASTPAMPSETQTPSSTELSPAAETKLTQPAPTSQTSKPAVENQNIISLLLNKARLKIKERKEARLNKILSALAEKGRLSSKEICRLIKKSRVTVFRSMNQLEQLGKVRQVGKKGKSVYYELVR</sequence>
<feature type="compositionally biased region" description="Polar residues" evidence="1">
    <location>
        <begin position="115"/>
        <end position="136"/>
    </location>
</feature>
<dbReference type="Proteomes" id="UP000177998">
    <property type="component" value="Unassembled WGS sequence"/>
</dbReference>
<protein>
    <submittedName>
        <fullName evidence="2">Uncharacterized protein</fullName>
    </submittedName>
</protein>
<dbReference type="Pfam" id="PF13412">
    <property type="entry name" value="HTH_24"/>
    <property type="match status" value="1"/>
</dbReference>
<evidence type="ECO:0000256" key="1">
    <source>
        <dbReference type="SAM" id="MobiDB-lite"/>
    </source>
</evidence>
<accession>A0A1F6FY04</accession>